<reference evidence="2 3" key="1">
    <citation type="submission" date="2019-02" db="EMBL/GenBank/DDBJ databases">
        <title>Genomic Encyclopedia of Type Strains, Phase IV (KMG-IV): sequencing the most valuable type-strain genomes for metagenomic binning, comparative biology and taxonomic classification.</title>
        <authorList>
            <person name="Goeker M."/>
        </authorList>
    </citation>
    <scope>NUCLEOTIDE SEQUENCE [LARGE SCALE GENOMIC DNA]</scope>
    <source>
        <strain evidence="2 3">DSM 17196</strain>
    </source>
</reference>
<dbReference type="Pfam" id="PF08885">
    <property type="entry name" value="GSCFA"/>
    <property type="match status" value="1"/>
</dbReference>
<protein>
    <submittedName>
        <fullName evidence="2">GSCFA family protein</fullName>
    </submittedName>
</protein>
<evidence type="ECO:0000259" key="1">
    <source>
        <dbReference type="Pfam" id="PF08885"/>
    </source>
</evidence>
<dbReference type="OrthoDB" id="9807687at2"/>
<dbReference type="SUPFAM" id="SSF52266">
    <property type="entry name" value="SGNH hydrolase"/>
    <property type="match status" value="1"/>
</dbReference>
<keyword evidence="3" id="KW-1185">Reference proteome</keyword>
<proteinExistence type="predicted"/>
<comment type="caution">
    <text evidence="2">The sequence shown here is derived from an EMBL/GenBank/DDBJ whole genome shotgun (WGS) entry which is preliminary data.</text>
</comment>
<sequence>MELQTNIKLSKGTPLIDYDSNLFMVGSCFAQHIGDKLEYFKFKNCINPFGILFHPKAIETFLYMATQQEEYAEEDIFFHNEQWHCFDAHSSLSSSDKLELLFNLNNRLINTYTKLRSATHAIITLGTSWVYRLRQLDMVVANCHKVPSKAFEKQLLSVAENEKSIENCIALLRSVNQNIKIIITVSPVRHLKDGMVENNLSKANLISAIHSVMQKDSSIAYFPSYEIMMDELRDYRFYNQDMIHPSPLAISYIWNKFKETWVSPDARALMQNIEEIQKGLAHRPFNPNSEAHQQFLEKLDAKKNKLTAVYPHIKF</sequence>
<evidence type="ECO:0000313" key="3">
    <source>
        <dbReference type="Proteomes" id="UP000292262"/>
    </source>
</evidence>
<dbReference type="RefSeq" id="WP_130285679.1">
    <property type="nucleotide sequence ID" value="NZ_SGXE01000001.1"/>
</dbReference>
<feature type="domain" description="GSCFA" evidence="1">
    <location>
        <begin position="22"/>
        <end position="257"/>
    </location>
</feature>
<accession>A0A4Q7PHI2</accession>
<gene>
    <name evidence="2" type="ORF">EV197_1094</name>
</gene>
<dbReference type="EMBL" id="SGXE01000001">
    <property type="protein sequence ID" value="RZS99865.1"/>
    <property type="molecule type" value="Genomic_DNA"/>
</dbReference>
<dbReference type="Proteomes" id="UP000292262">
    <property type="component" value="Unassembled WGS sequence"/>
</dbReference>
<name>A0A4Q7PHI2_9FLAO</name>
<organism evidence="2 3">
    <name type="scientific">Aquimarina brevivitae</name>
    <dbReference type="NCBI Taxonomy" id="323412"/>
    <lineage>
        <taxon>Bacteria</taxon>
        <taxon>Pseudomonadati</taxon>
        <taxon>Bacteroidota</taxon>
        <taxon>Flavobacteriia</taxon>
        <taxon>Flavobacteriales</taxon>
        <taxon>Flavobacteriaceae</taxon>
        <taxon>Aquimarina</taxon>
    </lineage>
</organism>
<evidence type="ECO:0000313" key="2">
    <source>
        <dbReference type="EMBL" id="RZS99865.1"/>
    </source>
</evidence>
<dbReference type="AlphaFoldDB" id="A0A4Q7PHI2"/>
<dbReference type="InterPro" id="IPR014982">
    <property type="entry name" value="GSCFA"/>
</dbReference>